<name>A0ABU8TIC2_9HYPH</name>
<keyword evidence="2" id="KW-1185">Reference proteome</keyword>
<accession>A0ABU8TIC2</accession>
<gene>
    <name evidence="1" type="ORF">V6575_04595</name>
</gene>
<dbReference type="EMBL" id="JBAKIA010000002">
    <property type="protein sequence ID" value="MEJ8473355.1"/>
    <property type="molecule type" value="Genomic_DNA"/>
</dbReference>
<protein>
    <submittedName>
        <fullName evidence="1">DUF952 domain-containing protein</fullName>
    </submittedName>
</protein>
<comment type="caution">
    <text evidence="1">The sequence shown here is derived from an EMBL/GenBank/DDBJ whole genome shotgun (WGS) entry which is preliminary data.</text>
</comment>
<evidence type="ECO:0000313" key="2">
    <source>
        <dbReference type="Proteomes" id="UP001385499"/>
    </source>
</evidence>
<organism evidence="1 2">
    <name type="scientific">Roseibium algae</name>
    <dbReference type="NCBI Taxonomy" id="3123038"/>
    <lineage>
        <taxon>Bacteria</taxon>
        <taxon>Pseudomonadati</taxon>
        <taxon>Pseudomonadota</taxon>
        <taxon>Alphaproteobacteria</taxon>
        <taxon>Hyphomicrobiales</taxon>
        <taxon>Stappiaceae</taxon>
        <taxon>Roseibium</taxon>
    </lineage>
</organism>
<dbReference type="Proteomes" id="UP001385499">
    <property type="component" value="Unassembled WGS sequence"/>
</dbReference>
<proteinExistence type="predicted"/>
<dbReference type="Gene3D" id="3.20.170.20">
    <property type="entry name" value="Protein of unknown function DUF952"/>
    <property type="match status" value="1"/>
</dbReference>
<evidence type="ECO:0000313" key="1">
    <source>
        <dbReference type="EMBL" id="MEJ8473355.1"/>
    </source>
</evidence>
<sequence>MALIYKILPRELWQTAQVEGVFKGAPVDLADGYIHFSTATQALETAAKHFKGQDNLLLAAFEAESFGDAMKWEPSRGGALFPHLYDTLPVASALWVSELTLGEDGTHIFPDLDQ</sequence>
<dbReference type="Pfam" id="PF06108">
    <property type="entry name" value="DUF952"/>
    <property type="match status" value="1"/>
</dbReference>
<dbReference type="SUPFAM" id="SSF56399">
    <property type="entry name" value="ADP-ribosylation"/>
    <property type="match status" value="1"/>
</dbReference>
<dbReference type="InterPro" id="IPR009297">
    <property type="entry name" value="DUF952"/>
</dbReference>
<dbReference type="PANTHER" id="PTHR34129:SF1">
    <property type="entry name" value="DUF952 DOMAIN-CONTAINING PROTEIN"/>
    <property type="match status" value="1"/>
</dbReference>
<dbReference type="PANTHER" id="PTHR34129">
    <property type="entry name" value="BLR1139 PROTEIN"/>
    <property type="match status" value="1"/>
</dbReference>
<reference evidence="1 2" key="1">
    <citation type="submission" date="2024-02" db="EMBL/GenBank/DDBJ databases">
        <title>Roseibium algae sp. nov., isolated from marine alga (Grateloupia sp.), showing potential in myo-inositol conversion.</title>
        <authorList>
            <person name="Wang Y."/>
        </authorList>
    </citation>
    <scope>NUCLEOTIDE SEQUENCE [LARGE SCALE GENOMIC DNA]</scope>
    <source>
        <strain evidence="1 2">H3510</strain>
    </source>
</reference>
<dbReference type="RefSeq" id="WP_340272930.1">
    <property type="nucleotide sequence ID" value="NZ_JBAKIA010000002.1"/>
</dbReference>